<dbReference type="GO" id="GO:0005737">
    <property type="term" value="C:cytoplasm"/>
    <property type="evidence" value="ECO:0007669"/>
    <property type="project" value="UniProtKB-SubCell"/>
</dbReference>
<dbReference type="SMART" id="SM00382">
    <property type="entry name" value="AAA"/>
    <property type="match status" value="1"/>
</dbReference>
<dbReference type="PROSITE" id="PS01046">
    <property type="entry name" value="LON_SER"/>
    <property type="match status" value="1"/>
</dbReference>
<dbReference type="AlphaFoldDB" id="A0A1F8EKT2"/>
<evidence type="ECO:0000256" key="4">
    <source>
        <dbReference type="ARBA" id="ARBA00022825"/>
    </source>
</evidence>
<feature type="active site" evidence="8 10">
    <location>
        <position position="743"/>
    </location>
</feature>
<feature type="compositionally biased region" description="Basic and acidic residues" evidence="12">
    <location>
        <begin position="281"/>
        <end position="292"/>
    </location>
</feature>
<dbReference type="GO" id="GO:0030163">
    <property type="term" value="P:protein catabolic process"/>
    <property type="evidence" value="ECO:0007669"/>
    <property type="project" value="InterPro"/>
</dbReference>
<name>A0A1F8EKT2_9BACT</name>
<dbReference type="InterPro" id="IPR008268">
    <property type="entry name" value="Peptidase_S16_AS"/>
</dbReference>
<dbReference type="InterPro" id="IPR046336">
    <property type="entry name" value="Lon_prtase_N_sf"/>
</dbReference>
<evidence type="ECO:0000256" key="3">
    <source>
        <dbReference type="ARBA" id="ARBA00022801"/>
    </source>
</evidence>
<dbReference type="PRINTS" id="PR00830">
    <property type="entry name" value="ENDOLAPTASE"/>
</dbReference>
<dbReference type="PROSITE" id="PS51786">
    <property type="entry name" value="LON_PROTEOLYTIC"/>
    <property type="match status" value="1"/>
</dbReference>
<evidence type="ECO:0000256" key="2">
    <source>
        <dbReference type="ARBA" id="ARBA00022741"/>
    </source>
</evidence>
<evidence type="ECO:0000256" key="9">
    <source>
        <dbReference type="PIRSR" id="PIRSR001174-2"/>
    </source>
</evidence>
<dbReference type="NCBIfam" id="TIGR00763">
    <property type="entry name" value="lon"/>
    <property type="match status" value="1"/>
</dbReference>
<dbReference type="CDD" id="cd19500">
    <property type="entry name" value="RecA-like_Lon"/>
    <property type="match status" value="1"/>
</dbReference>
<dbReference type="PIRSF" id="PIRSF001174">
    <property type="entry name" value="Lon_proteas"/>
    <property type="match status" value="1"/>
</dbReference>
<dbReference type="InterPro" id="IPR003959">
    <property type="entry name" value="ATPase_AAA_core"/>
</dbReference>
<dbReference type="InterPro" id="IPR003111">
    <property type="entry name" value="Lon_prtase_N"/>
</dbReference>
<dbReference type="InterPro" id="IPR020568">
    <property type="entry name" value="Ribosomal_Su5_D2-typ_SF"/>
</dbReference>
<evidence type="ECO:0000256" key="6">
    <source>
        <dbReference type="ARBA" id="ARBA00050665"/>
    </source>
</evidence>
<evidence type="ECO:0000256" key="1">
    <source>
        <dbReference type="ARBA" id="ARBA00022670"/>
    </source>
</evidence>
<dbReference type="GO" id="GO:0005524">
    <property type="term" value="F:ATP binding"/>
    <property type="evidence" value="ECO:0007669"/>
    <property type="project" value="UniProtKB-KW"/>
</dbReference>
<dbReference type="InterPro" id="IPR003593">
    <property type="entry name" value="AAA+_ATPase"/>
</dbReference>
<dbReference type="Gene3D" id="3.30.230.10">
    <property type="match status" value="1"/>
</dbReference>
<dbReference type="Pfam" id="PF00004">
    <property type="entry name" value="AAA"/>
    <property type="match status" value="1"/>
</dbReference>
<evidence type="ECO:0000256" key="11">
    <source>
        <dbReference type="RuleBase" id="RU000591"/>
    </source>
</evidence>
<reference evidence="14 15" key="1">
    <citation type="journal article" date="2016" name="Nat. Commun.">
        <title>Thousands of microbial genomes shed light on interconnected biogeochemical processes in an aquifer system.</title>
        <authorList>
            <person name="Anantharaman K."/>
            <person name="Brown C.T."/>
            <person name="Hug L.A."/>
            <person name="Sharon I."/>
            <person name="Castelle C.J."/>
            <person name="Probst A.J."/>
            <person name="Thomas B.C."/>
            <person name="Singh A."/>
            <person name="Wilkins M.J."/>
            <person name="Karaoz U."/>
            <person name="Brodie E.L."/>
            <person name="Williams K.H."/>
            <person name="Hubbard S.S."/>
            <person name="Banfield J.F."/>
        </authorList>
    </citation>
    <scope>NUCLEOTIDE SEQUENCE [LARGE SCALE GENOMIC DNA]</scope>
</reference>
<keyword evidence="5 7" id="KW-0067">ATP-binding</keyword>
<feature type="domain" description="Lon proteolytic" evidence="13">
    <location>
        <begin position="655"/>
        <end position="837"/>
    </location>
</feature>
<dbReference type="GO" id="GO:0004252">
    <property type="term" value="F:serine-type endopeptidase activity"/>
    <property type="evidence" value="ECO:0007669"/>
    <property type="project" value="UniProtKB-UniRule"/>
</dbReference>
<dbReference type="FunFam" id="3.40.50.300:FF:000021">
    <property type="entry name" value="Lon protease homolog"/>
    <property type="match status" value="1"/>
</dbReference>
<comment type="caution">
    <text evidence="14">The sequence shown here is derived from an EMBL/GenBank/DDBJ whole genome shotgun (WGS) entry which is preliminary data.</text>
</comment>
<dbReference type="InterPro" id="IPR008269">
    <property type="entry name" value="Lon_proteolytic"/>
</dbReference>
<dbReference type="InterPro" id="IPR014721">
    <property type="entry name" value="Ribsml_uS5_D2-typ_fold_subgr"/>
</dbReference>
<evidence type="ECO:0000256" key="8">
    <source>
        <dbReference type="PIRSR" id="PIRSR001174-1"/>
    </source>
</evidence>
<sequence length="841" mass="95208">MGSNARKEMIIPGEFPVIDLISEVMTFPGSTSRVRLRRDYYFELVHNALNGQCPFVFSVMSQPGAYQAPERFYRIGVVSQLKVEDQEIPIVSLQGRYRAEVISYTRNRKDIKSYWLAKVSPIADIEEDIFEKIGTDHAVIKEYADPIYGYMLRIKKMLVIMINEIAKSRHSEDDFTSDPDLIHIHDIVDNFENYDFRLKSGIDSFTWNIIAILPDIAIDQKQTVLSLRHPMERLGVLSDTLIRSINQLKAGNEFERLSRERVEYEEEKENSDQSASSRPRKSIEPNQKEKDASFVQNAHPELVEKYKKFIEIREYMNEDAIKSTMESFKRLKSLGKLKGEGSEWTVFINHIDFMLDIPWNKESKQEENIAEVEETLNSDHFGLDFAKIHILRYLAGKLLNPTGKGANLCFIGPPGVGKTSLANSIARALGRKLVRLSLGGVRDEAEVRGHRKTYIGALAGQIMREIRRGGVKNPVFVLDEIDKITADFRGDPSAALLEVLDPEQNNSFRDHYLDAPFDLSQVLFIATANDTTPIRPALLDRLEPVFLPGYTRYEKVQIAKRFLIPKATTEVGLSKHKIDFKWPNNSPDEVLYSIIKGYTKESGVRNLERRIVTLGRSLAQEYLKNPKNFSSPEINEGWLRKILGQPKYYEERASKTQVGETIGLAWTQFGGDILYVQSAILPEFKSKELSQTGSLGKVMQESGKLALSLLRLELEKSNNPELLKNRSVHIHVPEGAIEKDGPSAGVTIYCSLYSIAFKKIAKPYVAMTGEITLAGKVTGVGGIKEKVIAAETSGIKEVILPKTNERDLDEVPQSAKDNLKFHFIENVDEALKIMFDENQPA</sequence>
<dbReference type="InterPro" id="IPR054594">
    <property type="entry name" value="Lon_lid"/>
</dbReference>
<accession>A0A1F8EKT2</accession>
<dbReference type="InterPro" id="IPR004815">
    <property type="entry name" value="Lon_bac/euk-typ"/>
</dbReference>
<gene>
    <name evidence="14" type="ORF">A2650_03360</name>
</gene>
<dbReference type="Pfam" id="PF02190">
    <property type="entry name" value="LON_substr_bdg"/>
    <property type="match status" value="1"/>
</dbReference>
<dbReference type="EC" id="3.4.21.53" evidence="7"/>
<dbReference type="InterPro" id="IPR027417">
    <property type="entry name" value="P-loop_NTPase"/>
</dbReference>
<dbReference type="SUPFAM" id="SSF88697">
    <property type="entry name" value="PUA domain-like"/>
    <property type="match status" value="1"/>
</dbReference>
<dbReference type="GO" id="GO:0004176">
    <property type="term" value="F:ATP-dependent peptidase activity"/>
    <property type="evidence" value="ECO:0007669"/>
    <property type="project" value="UniProtKB-UniRule"/>
</dbReference>
<organism evidence="14 15">
    <name type="scientific">Candidatus Yanofskybacteria bacterium RIFCSPHIGHO2_01_FULL_41_53</name>
    <dbReference type="NCBI Taxonomy" id="1802663"/>
    <lineage>
        <taxon>Bacteria</taxon>
        <taxon>Candidatus Yanofskyibacteriota</taxon>
    </lineage>
</organism>
<feature type="active site" evidence="8 10">
    <location>
        <position position="786"/>
    </location>
</feature>
<dbReference type="GO" id="GO:0006508">
    <property type="term" value="P:proteolysis"/>
    <property type="evidence" value="ECO:0007669"/>
    <property type="project" value="UniProtKB-KW"/>
</dbReference>
<comment type="subcellular location">
    <subcellularLocation>
        <location evidence="7">Cytoplasm</location>
    </subcellularLocation>
</comment>
<evidence type="ECO:0000256" key="7">
    <source>
        <dbReference type="PIRNR" id="PIRNR001174"/>
    </source>
</evidence>
<dbReference type="EMBL" id="MGJD01000012">
    <property type="protein sequence ID" value="OGN00960.1"/>
    <property type="molecule type" value="Genomic_DNA"/>
</dbReference>
<proteinExistence type="inferred from homology"/>
<dbReference type="InterPro" id="IPR027065">
    <property type="entry name" value="Lon_Prtase"/>
</dbReference>
<protein>
    <recommendedName>
        <fullName evidence="7">Lon protease</fullName>
        <ecNumber evidence="7">3.4.21.53</ecNumber>
    </recommendedName>
</protein>
<dbReference type="SUPFAM" id="SSF52540">
    <property type="entry name" value="P-loop containing nucleoside triphosphate hydrolases"/>
    <property type="match status" value="1"/>
</dbReference>
<dbReference type="Gene3D" id="1.10.8.60">
    <property type="match status" value="1"/>
</dbReference>
<dbReference type="InterPro" id="IPR015947">
    <property type="entry name" value="PUA-like_sf"/>
</dbReference>
<keyword evidence="7" id="KW-0963">Cytoplasm</keyword>
<dbReference type="Pfam" id="PF22667">
    <property type="entry name" value="Lon_lid"/>
    <property type="match status" value="1"/>
</dbReference>
<dbReference type="PANTHER" id="PTHR10046">
    <property type="entry name" value="ATP DEPENDENT LON PROTEASE FAMILY MEMBER"/>
    <property type="match status" value="1"/>
</dbReference>
<evidence type="ECO:0000256" key="5">
    <source>
        <dbReference type="ARBA" id="ARBA00022840"/>
    </source>
</evidence>
<feature type="binding site" evidence="9">
    <location>
        <begin position="412"/>
        <end position="419"/>
    </location>
    <ligand>
        <name>ATP</name>
        <dbReference type="ChEBI" id="CHEBI:30616"/>
    </ligand>
</feature>
<dbReference type="Gene3D" id="2.30.130.40">
    <property type="entry name" value="LON domain-like"/>
    <property type="match status" value="1"/>
</dbReference>
<keyword evidence="1 7" id="KW-0645">Protease</keyword>
<keyword evidence="4 7" id="KW-0720">Serine protease</keyword>
<keyword evidence="3 7" id="KW-0378">Hydrolase</keyword>
<evidence type="ECO:0000313" key="15">
    <source>
        <dbReference type="Proteomes" id="UP000177117"/>
    </source>
</evidence>
<comment type="catalytic activity">
    <reaction evidence="6 7 10">
        <text>Hydrolysis of proteins in presence of ATP.</text>
        <dbReference type="EC" id="3.4.21.53"/>
    </reaction>
</comment>
<dbReference type="Proteomes" id="UP000177117">
    <property type="component" value="Unassembled WGS sequence"/>
</dbReference>
<dbReference type="Gene3D" id="3.40.50.300">
    <property type="entry name" value="P-loop containing nucleotide triphosphate hydrolases"/>
    <property type="match status" value="1"/>
</dbReference>
<dbReference type="SUPFAM" id="SSF54211">
    <property type="entry name" value="Ribosomal protein S5 domain 2-like"/>
    <property type="match status" value="1"/>
</dbReference>
<keyword evidence="2 7" id="KW-0547">Nucleotide-binding</keyword>
<dbReference type="Pfam" id="PF05362">
    <property type="entry name" value="Lon_C"/>
    <property type="match status" value="1"/>
</dbReference>
<dbReference type="GO" id="GO:0016887">
    <property type="term" value="F:ATP hydrolysis activity"/>
    <property type="evidence" value="ECO:0007669"/>
    <property type="project" value="InterPro"/>
</dbReference>
<feature type="region of interest" description="Disordered" evidence="12">
    <location>
        <begin position="262"/>
        <end position="294"/>
    </location>
</feature>
<evidence type="ECO:0000313" key="14">
    <source>
        <dbReference type="EMBL" id="OGN00960.1"/>
    </source>
</evidence>
<evidence type="ECO:0000259" key="13">
    <source>
        <dbReference type="PROSITE" id="PS51786"/>
    </source>
</evidence>
<comment type="subunit">
    <text evidence="7">Homohexamer. Organized in a ring with a central cavity.</text>
</comment>
<evidence type="ECO:0000256" key="12">
    <source>
        <dbReference type="SAM" id="MobiDB-lite"/>
    </source>
</evidence>
<evidence type="ECO:0000256" key="10">
    <source>
        <dbReference type="PROSITE-ProRule" id="PRU01122"/>
    </source>
</evidence>
<comment type="similarity">
    <text evidence="7 10 11">Belongs to the peptidase S16 family.</text>
</comment>